<evidence type="ECO:0000313" key="1">
    <source>
        <dbReference type="EMBL" id="CCA25056.1"/>
    </source>
</evidence>
<accession>F0WUH5</accession>
<proteinExistence type="predicted"/>
<dbReference type="AlphaFoldDB" id="F0WUH5"/>
<protein>
    <submittedName>
        <fullName evidence="1">AlNc14C273G9986 protein</fullName>
    </submittedName>
    <submittedName>
        <fullName evidence="2">AlNc14C885G12600 protein</fullName>
    </submittedName>
</protein>
<name>F0WUH5_9STRA</name>
<gene>
    <name evidence="1" type="primary">AlNc14C273G9986</name>
    <name evidence="2" type="synonym">AlNc14C885G12600</name>
    <name evidence="1" type="ORF">ALNC14_112000</name>
    <name evidence="2" type="ORF">ALNC14_141030</name>
</gene>
<dbReference type="EMBL" id="FR824318">
    <property type="protein sequence ID" value="CCA25056.1"/>
    <property type="molecule type" value="Genomic_DNA"/>
</dbReference>
<dbReference type="EMBL" id="FR824769">
    <property type="protein sequence ID" value="CCA27959.1"/>
    <property type="molecule type" value="Genomic_DNA"/>
</dbReference>
<evidence type="ECO:0000313" key="2">
    <source>
        <dbReference type="EMBL" id="CCA27959.1"/>
    </source>
</evidence>
<dbReference type="HOGENOM" id="CLU_2459376_0_0_1"/>
<reference evidence="1" key="2">
    <citation type="submission" date="2011-02" db="EMBL/GenBank/DDBJ databases">
        <authorList>
            <person name="MacLean D."/>
        </authorList>
    </citation>
    <scope>NUCLEOTIDE SEQUENCE</scope>
</reference>
<sequence>MILCHTHSMILMIHLAITDKRASVKLTDPGYLSNSTGPAQVQSCQISVGISNTSNWDKCHFVSLRPFFGECWTSLESEAWELGAFMEIQ</sequence>
<reference evidence="1" key="1">
    <citation type="journal article" date="2011" name="PLoS Biol.">
        <title>Gene gain and loss during evolution of obligate parasitism in the white rust pathogen of Arabidopsis thaliana.</title>
        <authorList>
            <person name="Kemen E."/>
            <person name="Gardiner A."/>
            <person name="Schultz-Larsen T."/>
            <person name="Kemen A.C."/>
            <person name="Balmuth A.L."/>
            <person name="Robert-Seilaniantz A."/>
            <person name="Bailey K."/>
            <person name="Holub E."/>
            <person name="Studholme D.J."/>
            <person name="Maclean D."/>
            <person name="Jones J.D."/>
        </authorList>
    </citation>
    <scope>NUCLEOTIDE SEQUENCE</scope>
</reference>
<organism evidence="1">
    <name type="scientific">Albugo laibachii Nc14</name>
    <dbReference type="NCBI Taxonomy" id="890382"/>
    <lineage>
        <taxon>Eukaryota</taxon>
        <taxon>Sar</taxon>
        <taxon>Stramenopiles</taxon>
        <taxon>Oomycota</taxon>
        <taxon>Peronosporomycetes</taxon>
        <taxon>Albuginales</taxon>
        <taxon>Albuginaceae</taxon>
        <taxon>Albugo</taxon>
    </lineage>
</organism>